<dbReference type="InterPro" id="IPR036514">
    <property type="entry name" value="SGNH_hydro_sf"/>
</dbReference>
<dbReference type="Gene3D" id="3.40.50.1110">
    <property type="entry name" value="SGNH hydrolase"/>
    <property type="match status" value="1"/>
</dbReference>
<dbReference type="PANTHER" id="PTHR37981">
    <property type="entry name" value="LIPASE 2"/>
    <property type="match status" value="1"/>
</dbReference>
<feature type="disulfide bond" evidence="1">
    <location>
        <begin position="106"/>
        <end position="143"/>
    </location>
</feature>
<evidence type="ECO:0000313" key="4">
    <source>
        <dbReference type="EMBL" id="GAP32763.1"/>
    </source>
</evidence>
<reference evidence="4 5" key="2">
    <citation type="journal article" date="2016" name="Genome Announc.">
        <title>Draft Genome Sequence of Erythromycin- and Oxytetracycline-Sensitive Nocardia seriolae Strain U-1 (NBRC 110359).</title>
        <authorList>
            <person name="Imajoh M."/>
            <person name="Sukeda M."/>
            <person name="Shimizu M."/>
            <person name="Yamane J."/>
            <person name="Ohnishi K."/>
            <person name="Oshima S."/>
        </authorList>
    </citation>
    <scope>NUCLEOTIDE SEQUENCE [LARGE SCALE GENOMIC DNA]</scope>
    <source>
        <strain evidence="4 5">U-1</strain>
    </source>
</reference>
<dbReference type="InterPro" id="IPR037460">
    <property type="entry name" value="SEST-like"/>
</dbReference>
<feature type="disulfide bond" evidence="1">
    <location>
        <begin position="196"/>
        <end position="206"/>
    </location>
</feature>
<name>A0A0B8NQ07_9NOCA</name>
<evidence type="ECO:0000313" key="5">
    <source>
        <dbReference type="Proteomes" id="UP000037179"/>
    </source>
</evidence>
<keyword evidence="1" id="KW-1015">Disulfide bond</keyword>
<dbReference type="GO" id="GO:0016788">
    <property type="term" value="F:hydrolase activity, acting on ester bonds"/>
    <property type="evidence" value="ECO:0007669"/>
    <property type="project" value="InterPro"/>
</dbReference>
<keyword evidence="5" id="KW-1185">Reference proteome</keyword>
<protein>
    <submittedName>
        <fullName evidence="4">Uncharacterized protein</fullName>
    </submittedName>
</protein>
<evidence type="ECO:0000256" key="1">
    <source>
        <dbReference type="PIRSR" id="PIRSR637460-2"/>
    </source>
</evidence>
<proteinExistence type="predicted"/>
<feature type="signal peptide" evidence="3">
    <location>
        <begin position="1"/>
        <end position="24"/>
    </location>
</feature>
<gene>
    <name evidence="4" type="ORF">NSK11_contig00178-0013</name>
</gene>
<feature type="chain" id="PRO_5044365401" evidence="3">
    <location>
        <begin position="25"/>
        <end position="386"/>
    </location>
</feature>
<feature type="compositionally biased region" description="Gly residues" evidence="2">
    <location>
        <begin position="94"/>
        <end position="105"/>
    </location>
</feature>
<dbReference type="AlphaFoldDB" id="A0A0B8NQ07"/>
<sequence length="386" mass="41554">MRTSIVVVVSCLLFSISFTGNSNAQPTSRPRAVVSLGDSFIAGEGGRWAGNSNIAINDRGGTDRAWTGTSYDARKIYGNTYVGGDSPADSGSTSGSGGSDRGGAGCHRSDSAEVHSAFGHTVIDADRRESTDDPTFKSINLACSGARSMHIIDTPFKGEQPQSQQLAEVARRTSIQGIVLSIGGNDLGLSEILSSCAKSWATSRTCAAEQQKVIEDRLPKMRKEVSRAILSIRQAMAGNGNGYKLIVQSYPSPLPSRFRSPGDGYWVGWENGTPFYMSDMVWFYDWVSPNINRALEDVALEMNTEFLDLSGALAGREVRSPQATQGSDPSTAEEFRFLAGFAGQFSQGDLQEAFHPNYFGQLRLGRCLHTALDEDGFEHTCASING</sequence>
<accession>A0A0B8NQ07</accession>
<dbReference type="Proteomes" id="UP000037179">
    <property type="component" value="Unassembled WGS sequence"/>
</dbReference>
<dbReference type="SUPFAM" id="SSF52266">
    <property type="entry name" value="SGNH hydrolase"/>
    <property type="match status" value="1"/>
</dbReference>
<dbReference type="RefSeq" id="WP_143161437.1">
    <property type="nucleotide sequence ID" value="NZ_AP017900.1"/>
</dbReference>
<evidence type="ECO:0000256" key="2">
    <source>
        <dbReference type="SAM" id="MobiDB-lite"/>
    </source>
</evidence>
<evidence type="ECO:0000256" key="3">
    <source>
        <dbReference type="SAM" id="SignalP"/>
    </source>
</evidence>
<feature type="region of interest" description="Disordered" evidence="2">
    <location>
        <begin position="82"/>
        <end position="110"/>
    </location>
</feature>
<reference evidence="5" key="1">
    <citation type="submission" date="2015-07" db="EMBL/GenBank/DDBJ databases">
        <title>Nocardia seriolae U-1 whole genome shotgun sequence.</title>
        <authorList>
            <person name="Imajoh M."/>
            <person name="Fukumoto Y."/>
            <person name="Sukeda M."/>
            <person name="Yamane J."/>
            <person name="Yamasaki K."/>
            <person name="Shimizu M."/>
            <person name="Ohnishi K."/>
            <person name="Oshima S."/>
        </authorList>
    </citation>
    <scope>NUCLEOTIDE SEQUENCE [LARGE SCALE GENOMIC DNA]</scope>
    <source>
        <strain evidence="5">U-1</strain>
    </source>
</reference>
<dbReference type="GO" id="GO:0006629">
    <property type="term" value="P:lipid metabolic process"/>
    <property type="evidence" value="ECO:0007669"/>
    <property type="project" value="TreeGrafter"/>
</dbReference>
<dbReference type="PANTHER" id="PTHR37981:SF1">
    <property type="entry name" value="SGNH HYDROLASE-TYPE ESTERASE DOMAIN-CONTAINING PROTEIN"/>
    <property type="match status" value="1"/>
</dbReference>
<dbReference type="EMBL" id="BBYQ01000178">
    <property type="protein sequence ID" value="GAP32763.1"/>
    <property type="molecule type" value="Genomic_DNA"/>
</dbReference>
<keyword evidence="3" id="KW-0732">Signal</keyword>
<comment type="caution">
    <text evidence="4">The sequence shown here is derived from an EMBL/GenBank/DDBJ whole genome shotgun (WGS) entry which is preliminary data.</text>
</comment>
<organism evidence="4 5">
    <name type="scientific">Nocardia seriolae</name>
    <dbReference type="NCBI Taxonomy" id="37332"/>
    <lineage>
        <taxon>Bacteria</taxon>
        <taxon>Bacillati</taxon>
        <taxon>Actinomycetota</taxon>
        <taxon>Actinomycetes</taxon>
        <taxon>Mycobacteriales</taxon>
        <taxon>Nocardiaceae</taxon>
        <taxon>Nocardia</taxon>
    </lineage>
</organism>
<feature type="compositionally biased region" description="Low complexity" evidence="2">
    <location>
        <begin position="83"/>
        <end position="93"/>
    </location>
</feature>